<evidence type="ECO:0000313" key="1">
    <source>
        <dbReference type="EMBL" id="EAS49688.1"/>
    </source>
</evidence>
<dbReference type="EMBL" id="AAPJ01000004">
    <property type="protein sequence ID" value="EAS49688.1"/>
    <property type="molecule type" value="Genomic_DNA"/>
</dbReference>
<keyword evidence="2" id="KW-1185">Reference proteome</keyword>
<dbReference type="HOGENOM" id="CLU_118443_0_0_5"/>
<dbReference type="BioCyc" id="AURANTIMONAS:SI859A1_00347-MONOMER"/>
<sequence length="155" mass="17196">MTDRLRLLAVDTDDLAIISAYCQDAVVKPKDCQHRAAAGQFIVEMNRFVWETSQGVSRFRLFKKAEYERRRAVLHFDRVTEVKHTGLAPASDDVLVLLAIRFTVTEAPSGIVELVFAGGSAIRLTVEVIEAQLADIGGSWSTGSKPDHNRPDRIS</sequence>
<evidence type="ECO:0008006" key="3">
    <source>
        <dbReference type="Google" id="ProtNLM"/>
    </source>
</evidence>
<gene>
    <name evidence="1" type="ORF">SI859A1_00347</name>
</gene>
<dbReference type="Pfam" id="PF11164">
    <property type="entry name" value="DUF2948"/>
    <property type="match status" value="1"/>
</dbReference>
<proteinExistence type="predicted"/>
<comment type="caution">
    <text evidence="1">The sequence shown here is derived from an EMBL/GenBank/DDBJ whole genome shotgun (WGS) entry which is preliminary data.</text>
</comment>
<reference evidence="1 2" key="1">
    <citation type="journal article" date="2008" name="Appl. Environ. Microbiol.">
        <title>Genomic insights into Mn(II) oxidation by the marine alphaproteobacterium Aurantimonas sp. strain SI85-9A1.</title>
        <authorList>
            <person name="Dick G.J."/>
            <person name="Podell S."/>
            <person name="Johnson H.A."/>
            <person name="Rivera-Espinoza Y."/>
            <person name="Bernier-Latmani R."/>
            <person name="McCarthy J.K."/>
            <person name="Torpey J.W."/>
            <person name="Clement B.G."/>
            <person name="Gaasterland T."/>
            <person name="Tebo B.M."/>
        </authorList>
    </citation>
    <scope>NUCLEOTIDE SEQUENCE [LARGE SCALE GENOMIC DNA]</scope>
    <source>
        <strain evidence="1 2">SI85-9A1</strain>
    </source>
</reference>
<dbReference type="OrthoDB" id="9806367at2"/>
<dbReference type="InterPro" id="IPR021335">
    <property type="entry name" value="DUF2948"/>
</dbReference>
<dbReference type="RefSeq" id="WP_009208227.1">
    <property type="nucleotide sequence ID" value="NZ_BBWP01000031.1"/>
</dbReference>
<protein>
    <recommendedName>
        <fullName evidence="3">DUF2948 family protein</fullName>
    </recommendedName>
</protein>
<organism evidence="1 2">
    <name type="scientific">Aurantimonas manganoxydans (strain ATCC BAA-1229 / DSM 21871 / SI85-9A1)</name>
    <dbReference type="NCBI Taxonomy" id="287752"/>
    <lineage>
        <taxon>Bacteria</taxon>
        <taxon>Pseudomonadati</taxon>
        <taxon>Pseudomonadota</taxon>
        <taxon>Alphaproteobacteria</taxon>
        <taxon>Hyphomicrobiales</taxon>
        <taxon>Aurantimonadaceae</taxon>
        <taxon>Aurantimonas</taxon>
    </lineage>
</organism>
<accession>Q1YH91</accession>
<evidence type="ECO:0000313" key="2">
    <source>
        <dbReference type="Proteomes" id="UP000000321"/>
    </source>
</evidence>
<dbReference type="AlphaFoldDB" id="Q1YH91"/>
<dbReference type="Proteomes" id="UP000000321">
    <property type="component" value="Unassembled WGS sequence"/>
</dbReference>
<name>Q1YH91_AURMS</name>